<organism evidence="10 11">
    <name type="scientific">Bowmanella pacifica</name>
    <dbReference type="NCBI Taxonomy" id="502051"/>
    <lineage>
        <taxon>Bacteria</taxon>
        <taxon>Pseudomonadati</taxon>
        <taxon>Pseudomonadota</taxon>
        <taxon>Gammaproteobacteria</taxon>
        <taxon>Alteromonadales</taxon>
        <taxon>Alteromonadaceae</taxon>
        <taxon>Bowmanella</taxon>
    </lineage>
</organism>
<dbReference type="Gene3D" id="1.10.357.20">
    <property type="entry name" value="SLC41 divalent cation transporters, integral membrane domain"/>
    <property type="match status" value="1"/>
</dbReference>
<comment type="subcellular location">
    <subcellularLocation>
        <location evidence="1">Membrane</location>
        <topology evidence="1">Multi-pass membrane protein</topology>
    </subcellularLocation>
</comment>
<keyword evidence="6 8" id="KW-1133">Transmembrane helix</keyword>
<dbReference type="SUPFAM" id="SSF161093">
    <property type="entry name" value="MgtE membrane domain-like"/>
    <property type="match status" value="1"/>
</dbReference>
<dbReference type="InterPro" id="IPR046342">
    <property type="entry name" value="CBS_dom_sf"/>
</dbReference>
<evidence type="ECO:0000256" key="6">
    <source>
        <dbReference type="ARBA" id="ARBA00022989"/>
    </source>
</evidence>
<feature type="transmembrane region" description="Helical" evidence="8">
    <location>
        <begin position="415"/>
        <end position="437"/>
    </location>
</feature>
<dbReference type="AlphaFoldDB" id="A0A917Z267"/>
<dbReference type="PANTHER" id="PTHR41394">
    <property type="entry name" value="MAGNESIUM TRANSPORTER MGTE"/>
    <property type="match status" value="1"/>
</dbReference>
<name>A0A917Z267_9ALTE</name>
<dbReference type="Pfam" id="PF03448">
    <property type="entry name" value="MgtE_N"/>
    <property type="match status" value="1"/>
</dbReference>
<evidence type="ECO:0000256" key="8">
    <source>
        <dbReference type="SAM" id="Phobius"/>
    </source>
</evidence>
<comment type="similarity">
    <text evidence="2">Belongs to the SLC41A transporter family.</text>
</comment>
<evidence type="ECO:0000256" key="2">
    <source>
        <dbReference type="ARBA" id="ARBA00009749"/>
    </source>
</evidence>
<gene>
    <name evidence="10" type="primary">mgtE</name>
    <name evidence="10" type="ORF">GCM10010982_32620</name>
</gene>
<dbReference type="SUPFAM" id="SSF54631">
    <property type="entry name" value="CBS-domain pair"/>
    <property type="match status" value="1"/>
</dbReference>
<dbReference type="PANTHER" id="PTHR41394:SF5">
    <property type="entry name" value="SLC41A_MGTE INTEGRAL MEMBRANE DOMAIN-CONTAINING PROTEIN"/>
    <property type="match status" value="1"/>
</dbReference>
<dbReference type="Pfam" id="PF01769">
    <property type="entry name" value="MgtE"/>
    <property type="match status" value="1"/>
</dbReference>
<dbReference type="GO" id="GO:0008324">
    <property type="term" value="F:monoatomic cation transmembrane transporter activity"/>
    <property type="evidence" value="ECO:0007669"/>
    <property type="project" value="InterPro"/>
</dbReference>
<reference evidence="10" key="1">
    <citation type="journal article" date="2014" name="Int. J. Syst. Evol. Microbiol.">
        <title>Complete genome sequence of Corynebacterium casei LMG S-19264T (=DSM 44701T), isolated from a smear-ripened cheese.</title>
        <authorList>
            <consortium name="US DOE Joint Genome Institute (JGI-PGF)"/>
            <person name="Walter F."/>
            <person name="Albersmeier A."/>
            <person name="Kalinowski J."/>
            <person name="Ruckert C."/>
        </authorList>
    </citation>
    <scope>NUCLEOTIDE SEQUENCE</scope>
    <source>
        <strain evidence="10">CGMCC 1.7086</strain>
    </source>
</reference>
<keyword evidence="3" id="KW-0813">Transport</keyword>
<evidence type="ECO:0000256" key="5">
    <source>
        <dbReference type="ARBA" id="ARBA00022842"/>
    </source>
</evidence>
<keyword evidence="7 8" id="KW-0472">Membrane</keyword>
<keyword evidence="11" id="KW-1185">Reference proteome</keyword>
<feature type="transmembrane region" description="Helical" evidence="8">
    <location>
        <begin position="377"/>
        <end position="403"/>
    </location>
</feature>
<feature type="transmembrane region" description="Helical" evidence="8">
    <location>
        <begin position="306"/>
        <end position="329"/>
    </location>
</feature>
<dbReference type="InterPro" id="IPR006668">
    <property type="entry name" value="Mg_transptr_MgtE_intracell_dom"/>
</dbReference>
<evidence type="ECO:0000256" key="1">
    <source>
        <dbReference type="ARBA" id="ARBA00004141"/>
    </source>
</evidence>
<dbReference type="SUPFAM" id="SSF158791">
    <property type="entry name" value="MgtE N-terminal domain-like"/>
    <property type="match status" value="1"/>
</dbReference>
<evidence type="ECO:0000256" key="7">
    <source>
        <dbReference type="ARBA" id="ARBA00023136"/>
    </source>
</evidence>
<accession>A0A917Z267</accession>
<feature type="domain" description="Magnesium transporter MgtE intracellular" evidence="9">
    <location>
        <begin position="22"/>
        <end position="128"/>
    </location>
</feature>
<dbReference type="InterPro" id="IPR036739">
    <property type="entry name" value="SLC41_membr_dom_sf"/>
</dbReference>
<dbReference type="InterPro" id="IPR006667">
    <property type="entry name" value="SLC41_membr_dom"/>
</dbReference>
<comment type="caution">
    <text evidence="10">The sequence shown here is derived from an EMBL/GenBank/DDBJ whole genome shotgun (WGS) entry which is preliminary data.</text>
</comment>
<protein>
    <submittedName>
        <fullName evidence="10">Magnesium transporter MgtE</fullName>
    </submittedName>
</protein>
<evidence type="ECO:0000313" key="10">
    <source>
        <dbReference type="EMBL" id="GGO73033.1"/>
    </source>
</evidence>
<keyword evidence="4 8" id="KW-0812">Transmembrane</keyword>
<evidence type="ECO:0000256" key="4">
    <source>
        <dbReference type="ARBA" id="ARBA00022692"/>
    </source>
</evidence>
<feature type="transmembrane region" description="Helical" evidence="8">
    <location>
        <begin position="281"/>
        <end position="300"/>
    </location>
</feature>
<dbReference type="Gene3D" id="3.10.580.10">
    <property type="entry name" value="CBS-domain"/>
    <property type="match status" value="1"/>
</dbReference>
<evidence type="ECO:0000259" key="9">
    <source>
        <dbReference type="SMART" id="SM00924"/>
    </source>
</evidence>
<dbReference type="EMBL" id="BMLS01000006">
    <property type="protein sequence ID" value="GGO73033.1"/>
    <property type="molecule type" value="Genomic_DNA"/>
</dbReference>
<sequence>MNSLEQRLDSAAEQLSQTYMANYPQKSARHLESMPAAQAADLLQSQPLHVIAGLWKYLPVGTSDSVFEALPDELASRLISYLDSHLAIGLLSRQSEQKRTTLLDALTVNHAALVSEYKNLLQYPPDTAARMMTTKVQAFSADILASEALAILRRNQVITQDTLYVLDVNQQPSGEFSLQELILAPPNTQLQDLAKPLRTSLSALDDKDTVIERFEGFRCRNIPVLDPQGQLIGSIGYFDVYQSTKEDLATDLQTMVGVSKEEKVLSSSWFAFSKRQPWLQINLLTAFAAAAVVGAFEGLIAQVTALAILLPVAAGQSGNAGAQALAVTMRGLTLREITTRHWRKVLFKEMIAGAMNGVVIALTCAVGVYVWSQSIGLALVIALAMVSSLVIACSAGALVPIVLKKAGLDPAQSSSIVLTTITDIAGFMSFLGIALLLSDMLPKG</sequence>
<evidence type="ECO:0000313" key="11">
    <source>
        <dbReference type="Proteomes" id="UP000606935"/>
    </source>
</evidence>
<evidence type="ECO:0000256" key="3">
    <source>
        <dbReference type="ARBA" id="ARBA00022448"/>
    </source>
</evidence>
<proteinExistence type="inferred from homology"/>
<feature type="transmembrane region" description="Helical" evidence="8">
    <location>
        <begin position="350"/>
        <end position="371"/>
    </location>
</feature>
<dbReference type="GO" id="GO:0016020">
    <property type="term" value="C:membrane"/>
    <property type="evidence" value="ECO:0007669"/>
    <property type="project" value="UniProtKB-SubCell"/>
</dbReference>
<keyword evidence="5" id="KW-0460">Magnesium</keyword>
<reference evidence="10" key="2">
    <citation type="submission" date="2020-09" db="EMBL/GenBank/DDBJ databases">
        <authorList>
            <person name="Sun Q."/>
            <person name="Zhou Y."/>
        </authorList>
    </citation>
    <scope>NUCLEOTIDE SEQUENCE</scope>
    <source>
        <strain evidence="10">CGMCC 1.7086</strain>
    </source>
</reference>
<dbReference type="Proteomes" id="UP000606935">
    <property type="component" value="Unassembled WGS sequence"/>
</dbReference>
<dbReference type="SMART" id="SM00924">
    <property type="entry name" value="MgtE_N"/>
    <property type="match status" value="1"/>
</dbReference>